<gene>
    <name evidence="2" type="ORF">DPMN_090278</name>
</gene>
<feature type="region of interest" description="Disordered" evidence="1">
    <location>
        <begin position="1"/>
        <end position="50"/>
    </location>
</feature>
<comment type="caution">
    <text evidence="2">The sequence shown here is derived from an EMBL/GenBank/DDBJ whole genome shotgun (WGS) entry which is preliminary data.</text>
</comment>
<reference evidence="2" key="1">
    <citation type="journal article" date="2019" name="bioRxiv">
        <title>The Genome of the Zebra Mussel, Dreissena polymorpha: A Resource for Invasive Species Research.</title>
        <authorList>
            <person name="McCartney M.A."/>
            <person name="Auch B."/>
            <person name="Kono T."/>
            <person name="Mallez S."/>
            <person name="Zhang Y."/>
            <person name="Obille A."/>
            <person name="Becker A."/>
            <person name="Abrahante J.E."/>
            <person name="Garbe J."/>
            <person name="Badalamenti J.P."/>
            <person name="Herman A."/>
            <person name="Mangelson H."/>
            <person name="Liachko I."/>
            <person name="Sullivan S."/>
            <person name="Sone E.D."/>
            <person name="Koren S."/>
            <person name="Silverstein K.A.T."/>
            <person name="Beckman K.B."/>
            <person name="Gohl D.M."/>
        </authorList>
    </citation>
    <scope>NUCLEOTIDE SEQUENCE</scope>
    <source>
        <strain evidence="2">Duluth1</strain>
        <tissue evidence="2">Whole animal</tissue>
    </source>
</reference>
<organism evidence="2 3">
    <name type="scientific">Dreissena polymorpha</name>
    <name type="common">Zebra mussel</name>
    <name type="synonym">Mytilus polymorpha</name>
    <dbReference type="NCBI Taxonomy" id="45954"/>
    <lineage>
        <taxon>Eukaryota</taxon>
        <taxon>Metazoa</taxon>
        <taxon>Spiralia</taxon>
        <taxon>Lophotrochozoa</taxon>
        <taxon>Mollusca</taxon>
        <taxon>Bivalvia</taxon>
        <taxon>Autobranchia</taxon>
        <taxon>Heteroconchia</taxon>
        <taxon>Euheterodonta</taxon>
        <taxon>Imparidentia</taxon>
        <taxon>Neoheterodontei</taxon>
        <taxon>Myida</taxon>
        <taxon>Dreissenoidea</taxon>
        <taxon>Dreissenidae</taxon>
        <taxon>Dreissena</taxon>
    </lineage>
</organism>
<keyword evidence="3" id="KW-1185">Reference proteome</keyword>
<protein>
    <submittedName>
        <fullName evidence="2">Uncharacterized protein</fullName>
    </submittedName>
</protein>
<accession>A0A9D4KXF1</accession>
<evidence type="ECO:0000313" key="3">
    <source>
        <dbReference type="Proteomes" id="UP000828390"/>
    </source>
</evidence>
<sequence>MEDDSDNDEFSVQPYTYEPEFSDSQSDFSDSDCEENLADAQYDHHVGSTD</sequence>
<dbReference type="EMBL" id="JAIWYP010000003">
    <property type="protein sequence ID" value="KAH3847942.1"/>
    <property type="molecule type" value="Genomic_DNA"/>
</dbReference>
<feature type="compositionally biased region" description="Basic and acidic residues" evidence="1">
    <location>
        <begin position="41"/>
        <end position="50"/>
    </location>
</feature>
<evidence type="ECO:0000256" key="1">
    <source>
        <dbReference type="SAM" id="MobiDB-lite"/>
    </source>
</evidence>
<proteinExistence type="predicted"/>
<reference evidence="2" key="2">
    <citation type="submission" date="2020-11" db="EMBL/GenBank/DDBJ databases">
        <authorList>
            <person name="McCartney M.A."/>
            <person name="Auch B."/>
            <person name="Kono T."/>
            <person name="Mallez S."/>
            <person name="Becker A."/>
            <person name="Gohl D.M."/>
            <person name="Silverstein K.A.T."/>
            <person name="Koren S."/>
            <person name="Bechman K.B."/>
            <person name="Herman A."/>
            <person name="Abrahante J.E."/>
            <person name="Garbe J."/>
        </authorList>
    </citation>
    <scope>NUCLEOTIDE SEQUENCE</scope>
    <source>
        <strain evidence="2">Duluth1</strain>
        <tissue evidence="2">Whole animal</tissue>
    </source>
</reference>
<dbReference type="AlphaFoldDB" id="A0A9D4KXF1"/>
<name>A0A9D4KXF1_DREPO</name>
<dbReference type="Proteomes" id="UP000828390">
    <property type="component" value="Unassembled WGS sequence"/>
</dbReference>
<evidence type="ECO:0000313" key="2">
    <source>
        <dbReference type="EMBL" id="KAH3847942.1"/>
    </source>
</evidence>